<feature type="domain" description="LEM" evidence="2">
    <location>
        <begin position="1"/>
        <end position="42"/>
    </location>
</feature>
<dbReference type="Proteomes" id="UP000311919">
    <property type="component" value="Unassembled WGS sequence"/>
</dbReference>
<accession>A0A4Z2DSN5</accession>
<keyword evidence="4" id="KW-1185">Reference proteome</keyword>
<evidence type="ECO:0000256" key="1">
    <source>
        <dbReference type="SAM" id="Phobius"/>
    </source>
</evidence>
<keyword evidence="1" id="KW-0472">Membrane</keyword>
<dbReference type="CDD" id="cd12934">
    <property type="entry name" value="LEM"/>
    <property type="match status" value="1"/>
</dbReference>
<dbReference type="Gene3D" id="1.10.720.40">
    <property type="match status" value="1"/>
</dbReference>
<proteinExistence type="predicted"/>
<protein>
    <recommendedName>
        <fullName evidence="2">LEM domain-containing protein</fullName>
    </recommendedName>
</protein>
<comment type="caution">
    <text evidence="3">The sequence shown here is derived from an EMBL/GenBank/DDBJ whole genome shotgun (WGS) entry which is preliminary data.</text>
</comment>
<gene>
    <name evidence="3" type="ORF">EWB00_008924</name>
</gene>
<sequence length="261" mass="29308">METINDDELRSALSRYLDVVPPVTESTRATLIAKLKKCISNGSGSTQMDDSQNCVNIPSTECEKMTSVDEPAQTAASENGRVSPINDMTIREKPLFTKELSASFMNGLPVRNQSSPVLDYVSRLPSYRRRSIHPDRPGIADPYSNDLTWFPSLSPSTRSRDELSNKRKAFQNTKGILRANLTKSFLYITIGLISVIFDFCLSSFSKLTNAITSRIPSFRICICLVLFGLLLLGLYKILIGDPFYHNPVEDLYDFIQFPFVK</sequence>
<dbReference type="AlphaFoldDB" id="A0A4Z2DSN5"/>
<evidence type="ECO:0000313" key="4">
    <source>
        <dbReference type="Proteomes" id="UP000311919"/>
    </source>
</evidence>
<dbReference type="InterPro" id="IPR003887">
    <property type="entry name" value="LEM_dom"/>
</dbReference>
<dbReference type="SUPFAM" id="SSF63451">
    <property type="entry name" value="LEM domain"/>
    <property type="match status" value="1"/>
</dbReference>
<keyword evidence="1" id="KW-0812">Transmembrane</keyword>
<reference evidence="3 4" key="1">
    <citation type="submission" date="2019-03" db="EMBL/GenBank/DDBJ databases">
        <title>An improved genome assembly of the fluke Schistosoma japonicum.</title>
        <authorList>
            <person name="Hu W."/>
            <person name="Luo F."/>
            <person name="Yin M."/>
            <person name="Mo X."/>
            <person name="Sun C."/>
            <person name="Wu Q."/>
            <person name="Zhu B."/>
            <person name="Xiang M."/>
            <person name="Wang J."/>
            <person name="Wang Y."/>
            <person name="Zhang T."/>
            <person name="Xu B."/>
            <person name="Zheng H."/>
            <person name="Feng Z."/>
        </authorList>
    </citation>
    <scope>NUCLEOTIDE SEQUENCE [LARGE SCALE GENOMIC DNA]</scope>
    <source>
        <strain evidence="3">HuSjv2</strain>
        <tissue evidence="3">Worms</tissue>
    </source>
</reference>
<evidence type="ECO:0000313" key="3">
    <source>
        <dbReference type="EMBL" id="TNN19458.1"/>
    </source>
</evidence>
<keyword evidence="1" id="KW-1133">Transmembrane helix</keyword>
<feature type="transmembrane region" description="Helical" evidence="1">
    <location>
        <begin position="216"/>
        <end position="235"/>
    </location>
</feature>
<feature type="transmembrane region" description="Helical" evidence="1">
    <location>
        <begin position="184"/>
        <end position="204"/>
    </location>
</feature>
<dbReference type="EMBL" id="SKCS01000050">
    <property type="protein sequence ID" value="TNN19458.1"/>
    <property type="molecule type" value="Genomic_DNA"/>
</dbReference>
<dbReference type="PROSITE" id="PS50954">
    <property type="entry name" value="LEM"/>
    <property type="match status" value="1"/>
</dbReference>
<name>A0A4Z2DSN5_SCHJA</name>
<dbReference type="InterPro" id="IPR011015">
    <property type="entry name" value="LEM/LEM-like_dom_sf"/>
</dbReference>
<evidence type="ECO:0000259" key="2">
    <source>
        <dbReference type="PROSITE" id="PS50954"/>
    </source>
</evidence>
<organism evidence="3 4">
    <name type="scientific">Schistosoma japonicum</name>
    <name type="common">Blood fluke</name>
    <dbReference type="NCBI Taxonomy" id="6182"/>
    <lineage>
        <taxon>Eukaryota</taxon>
        <taxon>Metazoa</taxon>
        <taxon>Spiralia</taxon>
        <taxon>Lophotrochozoa</taxon>
        <taxon>Platyhelminthes</taxon>
        <taxon>Trematoda</taxon>
        <taxon>Digenea</taxon>
        <taxon>Strigeidida</taxon>
        <taxon>Schistosomatoidea</taxon>
        <taxon>Schistosomatidae</taxon>
        <taxon>Schistosoma</taxon>
    </lineage>
</organism>
<dbReference type="OrthoDB" id="118234at2759"/>